<organism evidence="6 7">
    <name type="scientific">Nelumbo nucifera</name>
    <name type="common">Sacred lotus</name>
    <dbReference type="NCBI Taxonomy" id="4432"/>
    <lineage>
        <taxon>Eukaryota</taxon>
        <taxon>Viridiplantae</taxon>
        <taxon>Streptophyta</taxon>
        <taxon>Embryophyta</taxon>
        <taxon>Tracheophyta</taxon>
        <taxon>Spermatophyta</taxon>
        <taxon>Magnoliopsida</taxon>
        <taxon>Proteales</taxon>
        <taxon>Nelumbonaceae</taxon>
        <taxon>Nelumbo</taxon>
    </lineage>
</organism>
<keyword evidence="3" id="KW-1015">Disulfide bond</keyword>
<feature type="domain" description="Wall-associated receptor kinase" evidence="5">
    <location>
        <begin position="61"/>
        <end position="135"/>
    </location>
</feature>
<evidence type="ECO:0000259" key="5">
    <source>
        <dbReference type="Pfam" id="PF08488"/>
    </source>
</evidence>
<evidence type="ECO:0000256" key="1">
    <source>
        <dbReference type="ARBA" id="ARBA00004479"/>
    </source>
</evidence>
<evidence type="ECO:0000256" key="3">
    <source>
        <dbReference type="ARBA" id="ARBA00023157"/>
    </source>
</evidence>
<gene>
    <name evidence="6" type="ORF">HUJ06_000690</name>
</gene>
<dbReference type="InterPro" id="IPR013695">
    <property type="entry name" value="WAK"/>
</dbReference>
<dbReference type="AlphaFoldDB" id="A0A822ZD69"/>
<dbReference type="Proteomes" id="UP000607653">
    <property type="component" value="Unassembled WGS sequence"/>
</dbReference>
<dbReference type="PANTHER" id="PTHR33491">
    <property type="entry name" value="OSJNBA0016N04.9 PROTEIN"/>
    <property type="match status" value="1"/>
</dbReference>
<dbReference type="GO" id="GO:0016020">
    <property type="term" value="C:membrane"/>
    <property type="evidence" value="ECO:0007669"/>
    <property type="project" value="UniProtKB-SubCell"/>
</dbReference>
<evidence type="ECO:0000256" key="4">
    <source>
        <dbReference type="ARBA" id="ARBA00023180"/>
    </source>
</evidence>
<keyword evidence="4" id="KW-0325">Glycoprotein</keyword>
<accession>A0A822ZD69</accession>
<sequence length="159" mass="17425">MTMNISFVGTPFSFSYYNSLTVNGCGRIALVDTGDHHGSLTGCVTACLLNDIDNNGTKKVDCFGVGCCQAMIPSSMQILNINITRSGNGSAKEKCVNTFLNSKSYRGRVPWGDNDLLRLLRDGSYGTMELMWGIEHKTFKCGVNSKLHPAGWKWNNICV</sequence>
<protein>
    <recommendedName>
        <fullName evidence="5">Wall-associated receptor kinase domain-containing protein</fullName>
    </recommendedName>
</protein>
<evidence type="ECO:0000313" key="6">
    <source>
        <dbReference type="EMBL" id="DAD42460.1"/>
    </source>
</evidence>
<dbReference type="EMBL" id="DUZY01000006">
    <property type="protein sequence ID" value="DAD42460.1"/>
    <property type="molecule type" value="Genomic_DNA"/>
</dbReference>
<keyword evidence="2" id="KW-0808">Transferase</keyword>
<comment type="subcellular location">
    <subcellularLocation>
        <location evidence="1">Membrane</location>
        <topology evidence="1">Single-pass type I membrane protein</topology>
    </subcellularLocation>
</comment>
<name>A0A822ZD69_NELNU</name>
<reference evidence="6 7" key="1">
    <citation type="journal article" date="2020" name="Mol. Biol. Evol.">
        <title>Distinct Expression and Methylation Patterns for Genes with Different Fates following a Single Whole-Genome Duplication in Flowering Plants.</title>
        <authorList>
            <person name="Shi T."/>
            <person name="Rahmani R.S."/>
            <person name="Gugger P.F."/>
            <person name="Wang M."/>
            <person name="Li H."/>
            <person name="Zhang Y."/>
            <person name="Li Z."/>
            <person name="Wang Q."/>
            <person name="Van de Peer Y."/>
            <person name="Marchal K."/>
            <person name="Chen J."/>
        </authorList>
    </citation>
    <scope>NUCLEOTIDE SEQUENCE [LARGE SCALE GENOMIC DNA]</scope>
    <source>
        <tissue evidence="6">Leaf</tissue>
    </source>
</reference>
<comment type="caution">
    <text evidence="6">The sequence shown here is derived from an EMBL/GenBank/DDBJ whole genome shotgun (WGS) entry which is preliminary data.</text>
</comment>
<evidence type="ECO:0000256" key="2">
    <source>
        <dbReference type="ARBA" id="ARBA00022679"/>
    </source>
</evidence>
<dbReference type="Pfam" id="PF08488">
    <property type="entry name" value="WAK"/>
    <property type="match status" value="1"/>
</dbReference>
<keyword evidence="7" id="KW-1185">Reference proteome</keyword>
<proteinExistence type="predicted"/>
<evidence type="ECO:0000313" key="7">
    <source>
        <dbReference type="Proteomes" id="UP000607653"/>
    </source>
</evidence>
<dbReference type="GO" id="GO:0004674">
    <property type="term" value="F:protein serine/threonine kinase activity"/>
    <property type="evidence" value="ECO:0007669"/>
    <property type="project" value="InterPro"/>
</dbReference>